<dbReference type="Proteomes" id="UP000095009">
    <property type="component" value="Unassembled WGS sequence"/>
</dbReference>
<dbReference type="SUPFAM" id="SSF52402">
    <property type="entry name" value="Adenine nucleotide alpha hydrolases-like"/>
    <property type="match status" value="1"/>
</dbReference>
<dbReference type="Gene3D" id="3.90.1490.10">
    <property type="entry name" value="putative n-type atp pyrophosphatase, domain 2"/>
    <property type="match status" value="1"/>
</dbReference>
<evidence type="ECO:0000259" key="7">
    <source>
        <dbReference type="Pfam" id="PF01902"/>
    </source>
</evidence>
<protein>
    <recommendedName>
        <fullName evidence="2">Diphthine--ammonia ligase</fullName>
        <ecNumber evidence="1">6.3.1.14</ecNumber>
    </recommendedName>
    <alternativeName>
        <fullName evidence="3">Diphthamide synthase</fullName>
    </alternativeName>
    <alternativeName>
        <fullName evidence="4">Diphthamide synthetase</fullName>
    </alternativeName>
</protein>
<keyword evidence="9" id="KW-1185">Reference proteome</keyword>
<proteinExistence type="predicted"/>
<evidence type="ECO:0000256" key="2">
    <source>
        <dbReference type="ARBA" id="ARBA00018426"/>
    </source>
</evidence>
<dbReference type="CDD" id="cd01994">
    <property type="entry name" value="AANH_PF0828-like"/>
    <property type="match status" value="1"/>
</dbReference>
<dbReference type="GO" id="GO:0017183">
    <property type="term" value="P:protein histidyl modification to diphthamide"/>
    <property type="evidence" value="ECO:0007669"/>
    <property type="project" value="TreeGrafter"/>
</dbReference>
<dbReference type="GO" id="GO:0017178">
    <property type="term" value="F:diphthine-ammonia ligase activity"/>
    <property type="evidence" value="ECO:0007669"/>
    <property type="project" value="UniProtKB-EC"/>
</dbReference>
<reference evidence="8 9" key="1">
    <citation type="journal article" date="2016" name="Proc. Natl. Acad. Sci. U.S.A.">
        <title>Comparative genomics of biotechnologically important yeasts.</title>
        <authorList>
            <person name="Riley R."/>
            <person name="Haridas S."/>
            <person name="Wolfe K.H."/>
            <person name="Lopes M.R."/>
            <person name="Hittinger C.T."/>
            <person name="Goeker M."/>
            <person name="Salamov A.A."/>
            <person name="Wisecaver J.H."/>
            <person name="Long T.M."/>
            <person name="Calvey C.H."/>
            <person name="Aerts A.L."/>
            <person name="Barry K.W."/>
            <person name="Choi C."/>
            <person name="Clum A."/>
            <person name="Coughlan A.Y."/>
            <person name="Deshpande S."/>
            <person name="Douglass A.P."/>
            <person name="Hanson S.J."/>
            <person name="Klenk H.-P."/>
            <person name="LaButti K.M."/>
            <person name="Lapidus A."/>
            <person name="Lindquist E.A."/>
            <person name="Lipzen A.M."/>
            <person name="Meier-Kolthoff J.P."/>
            <person name="Ohm R.A."/>
            <person name="Otillar R.P."/>
            <person name="Pangilinan J.L."/>
            <person name="Peng Y."/>
            <person name="Rokas A."/>
            <person name="Rosa C.A."/>
            <person name="Scheuner C."/>
            <person name="Sibirny A.A."/>
            <person name="Slot J.C."/>
            <person name="Stielow J.B."/>
            <person name="Sun H."/>
            <person name="Kurtzman C.P."/>
            <person name="Blackwell M."/>
            <person name="Grigoriev I.V."/>
            <person name="Jeffries T.W."/>
        </authorList>
    </citation>
    <scope>NUCLEOTIDE SEQUENCE [LARGE SCALE GENOMIC DNA]</scope>
    <source>
        <strain evidence="8 9">DSM 6958</strain>
    </source>
</reference>
<feature type="domain" description="Diphthamide synthase" evidence="7">
    <location>
        <begin position="1"/>
        <end position="227"/>
    </location>
</feature>
<dbReference type="CDD" id="cd06156">
    <property type="entry name" value="eu_AANH_C_2"/>
    <property type="match status" value="1"/>
</dbReference>
<dbReference type="InterPro" id="IPR014729">
    <property type="entry name" value="Rossmann-like_a/b/a_fold"/>
</dbReference>
<dbReference type="InterPro" id="IPR002761">
    <property type="entry name" value="Diphthami_syn_dom"/>
</dbReference>
<keyword evidence="6" id="KW-0175">Coiled coil</keyword>
<dbReference type="FunFam" id="3.40.50.620:FF:000145">
    <property type="entry name" value="ATP-binding domain containing protein"/>
    <property type="match status" value="1"/>
</dbReference>
<dbReference type="InterPro" id="IPR030662">
    <property type="entry name" value="DPH6/MJ0570"/>
</dbReference>
<dbReference type="STRING" id="857566.A0A1E3PIX5"/>
<comment type="catalytic activity">
    <reaction evidence="5">
        <text>diphthine-[translation elongation factor 2] + NH4(+) + ATP = diphthamide-[translation elongation factor 2] + AMP + diphosphate + H(+)</text>
        <dbReference type="Rhea" id="RHEA:19753"/>
        <dbReference type="Rhea" id="RHEA-COMP:10172"/>
        <dbReference type="Rhea" id="RHEA-COMP:10174"/>
        <dbReference type="ChEBI" id="CHEBI:15378"/>
        <dbReference type="ChEBI" id="CHEBI:16692"/>
        <dbReference type="ChEBI" id="CHEBI:28938"/>
        <dbReference type="ChEBI" id="CHEBI:30616"/>
        <dbReference type="ChEBI" id="CHEBI:33019"/>
        <dbReference type="ChEBI" id="CHEBI:82696"/>
        <dbReference type="ChEBI" id="CHEBI:456215"/>
        <dbReference type="EC" id="6.3.1.14"/>
    </reaction>
</comment>
<dbReference type="SUPFAM" id="SSF55298">
    <property type="entry name" value="YjgF-like"/>
    <property type="match status" value="1"/>
</dbReference>
<evidence type="ECO:0000256" key="1">
    <source>
        <dbReference type="ARBA" id="ARBA00012089"/>
    </source>
</evidence>
<evidence type="ECO:0000313" key="8">
    <source>
        <dbReference type="EMBL" id="ODQ65154.1"/>
    </source>
</evidence>
<dbReference type="Pfam" id="PF01902">
    <property type="entry name" value="Diphthami_syn_2"/>
    <property type="match status" value="1"/>
</dbReference>
<dbReference type="InterPro" id="IPR006175">
    <property type="entry name" value="YjgF/YER057c/UK114"/>
</dbReference>
<dbReference type="Gene3D" id="3.30.1330.40">
    <property type="entry name" value="RutC-like"/>
    <property type="match status" value="1"/>
</dbReference>
<gene>
    <name evidence="8" type="ORF">NADFUDRAFT_51750</name>
</gene>
<evidence type="ECO:0000256" key="6">
    <source>
        <dbReference type="SAM" id="Coils"/>
    </source>
</evidence>
<accession>A0A1E3PIX5</accession>
<evidence type="ECO:0000313" key="9">
    <source>
        <dbReference type="Proteomes" id="UP000095009"/>
    </source>
</evidence>
<dbReference type="Gene3D" id="3.40.50.620">
    <property type="entry name" value="HUPs"/>
    <property type="match status" value="1"/>
</dbReference>
<dbReference type="OrthoDB" id="686384at2759"/>
<dbReference type="PANTHER" id="PTHR12196">
    <property type="entry name" value="DOMAIN OF UNKNOWN FUNCTION 71 DUF71 -CONTAINING PROTEIN"/>
    <property type="match status" value="1"/>
</dbReference>
<dbReference type="NCBIfam" id="TIGR00290">
    <property type="entry name" value="MJ0570_dom"/>
    <property type="match status" value="1"/>
</dbReference>
<evidence type="ECO:0000256" key="3">
    <source>
        <dbReference type="ARBA" id="ARBA00029814"/>
    </source>
</evidence>
<evidence type="ECO:0000256" key="4">
    <source>
        <dbReference type="ARBA" id="ARBA00031552"/>
    </source>
</evidence>
<dbReference type="Pfam" id="PF01042">
    <property type="entry name" value="Ribonuc_L-PSP"/>
    <property type="match status" value="1"/>
</dbReference>
<dbReference type="PANTHER" id="PTHR12196:SF2">
    <property type="entry name" value="DIPHTHINE--AMMONIA LIGASE"/>
    <property type="match status" value="1"/>
</dbReference>
<dbReference type="InterPro" id="IPR035959">
    <property type="entry name" value="RutC-like_sf"/>
</dbReference>
<dbReference type="EMBL" id="KV454410">
    <property type="protein sequence ID" value="ODQ65154.1"/>
    <property type="molecule type" value="Genomic_DNA"/>
</dbReference>
<name>A0A1E3PIX5_9ASCO</name>
<feature type="coiled-coil region" evidence="6">
    <location>
        <begin position="320"/>
        <end position="347"/>
    </location>
</feature>
<evidence type="ECO:0000256" key="5">
    <source>
        <dbReference type="ARBA" id="ARBA00048108"/>
    </source>
</evidence>
<dbReference type="EC" id="6.3.1.14" evidence="1"/>
<sequence length="667" mass="74827">MKTVALISGGKDSFYNILHCIKNGHSLDALANLHPPIDFPSDEMDSHMYQTVGHHVIDHYAELLEVPIFRQAINGSLKNANLSYKPTIDDEAEDLFLLLTKVLQERPDIEAVSVGAILSNYQRTRVENVCQRLGLTCLSYLWHRDQVELLSEMVQSGLDARLIKTAGVGLTTAHLGQSLSQMQPQLLKLYEMYELHPCGEGGEYESLCFDAPIFKYKKLEVVDSKIIEPTSHDCLAYWVPNVFVVSKDSETYDTEWMKSLIVPPMLEEEMEDLIQFVGEADIVDTEEEKEIIENKLQYPISVFSTDNSSCIFNLHCDSSNLSFEEEVEEVLRQLLELTNKIQTISGENLAVISVSLLLSSMDLFPKINSLYAKFFDGIASPPTRLCIATTLPFLRRVQLSATLAPVREHQALRNLYVQSRSYWAPSNIGPYSQAVRLGPICYLSGQIGLNPIDTTLVTDSNVKQGVLAYQNIQRVKSAMNAEKWLAPVAFVTSQKNMKIANGIWSEAGEEFKLITVQVNELPKGAAIEWAGNSLDMSEVLSAQMNADIDDSDLEEETSKYTIKAISWKALDFEEPGSLVWVFSLFVLSVATNDIKVITEKLLGKLSASTGKLTSAIIYTSSFVLQEELDIVFEILKKHCAVEIIPVRRVWNQQMIEKKWGLVFKGTN</sequence>
<organism evidence="8 9">
    <name type="scientific">Nadsonia fulvescens var. elongata DSM 6958</name>
    <dbReference type="NCBI Taxonomy" id="857566"/>
    <lineage>
        <taxon>Eukaryota</taxon>
        <taxon>Fungi</taxon>
        <taxon>Dikarya</taxon>
        <taxon>Ascomycota</taxon>
        <taxon>Saccharomycotina</taxon>
        <taxon>Dipodascomycetes</taxon>
        <taxon>Dipodascales</taxon>
        <taxon>Dipodascales incertae sedis</taxon>
        <taxon>Nadsonia</taxon>
    </lineage>
</organism>
<dbReference type="AlphaFoldDB" id="A0A1E3PIX5"/>